<gene>
    <name evidence="10" type="ORF">JKG68_01440</name>
</gene>
<sequence>MGGVIATPELATLRTAGSQAPGFGIRGWIRVLLADIRRDWQLYVLLAPMIIWFAVFLYTPMYGLQIAFKQYSLFRGIDGSPWVGFSNFVTLFNNEYFLRAIKNTLLISFYSLVFAFPMPVILALMFNEIQHNGFRKIAQTITYLPHFISVVIIAGLVINFLSPSSGIVNVLLAKMGFEKIYFLTIPDYFRPIFIGSNIWKEAGFESIIYLAAIAGINPALYESARIDGASRWQMMRYITIPSILPTVVIMLIIRIGNMIEVGFEYIVLLYQPATFETADVIATFIYRAGLQNNQYSIGAAAGLFNAVVAFILVYGANRLSRRVSQTSLW</sequence>
<dbReference type="Pfam" id="PF00528">
    <property type="entry name" value="BPD_transp_1"/>
    <property type="match status" value="1"/>
</dbReference>
<dbReference type="EMBL" id="JAEQMY010000001">
    <property type="protein sequence ID" value="MBL0402626.1"/>
    <property type="molecule type" value="Genomic_DNA"/>
</dbReference>
<dbReference type="PROSITE" id="PS50928">
    <property type="entry name" value="ABC_TM1"/>
    <property type="match status" value="1"/>
</dbReference>
<evidence type="ECO:0000256" key="6">
    <source>
        <dbReference type="ARBA" id="ARBA00022989"/>
    </source>
</evidence>
<evidence type="ECO:0000256" key="8">
    <source>
        <dbReference type="RuleBase" id="RU363032"/>
    </source>
</evidence>
<comment type="caution">
    <text evidence="10">The sequence shown here is derived from an EMBL/GenBank/DDBJ whole genome shotgun (WGS) entry which is preliminary data.</text>
</comment>
<proteinExistence type="inferred from homology"/>
<evidence type="ECO:0000256" key="5">
    <source>
        <dbReference type="ARBA" id="ARBA00022692"/>
    </source>
</evidence>
<protein>
    <submittedName>
        <fullName evidence="10">Sugar ABC transporter permease</fullName>
    </submittedName>
</protein>
<dbReference type="AlphaFoldDB" id="A0A936Z633"/>
<dbReference type="Gene3D" id="1.10.3720.10">
    <property type="entry name" value="MetI-like"/>
    <property type="match status" value="1"/>
</dbReference>
<dbReference type="PANTHER" id="PTHR43227">
    <property type="entry name" value="BLL4140 PROTEIN"/>
    <property type="match status" value="1"/>
</dbReference>
<dbReference type="SUPFAM" id="SSF161098">
    <property type="entry name" value="MetI-like"/>
    <property type="match status" value="1"/>
</dbReference>
<keyword evidence="11" id="KW-1185">Reference proteome</keyword>
<keyword evidence="5 8" id="KW-0812">Transmembrane</keyword>
<evidence type="ECO:0000313" key="10">
    <source>
        <dbReference type="EMBL" id="MBL0402626.1"/>
    </source>
</evidence>
<feature type="transmembrane region" description="Helical" evidence="8">
    <location>
        <begin position="295"/>
        <end position="316"/>
    </location>
</feature>
<keyword evidence="6 8" id="KW-1133">Transmembrane helix</keyword>
<keyword evidence="3 8" id="KW-0813">Transport</keyword>
<reference evidence="10" key="1">
    <citation type="submission" date="2021-01" db="EMBL/GenBank/DDBJ databases">
        <title>Microvirga sp.</title>
        <authorList>
            <person name="Kim M.K."/>
        </authorList>
    </citation>
    <scope>NUCLEOTIDE SEQUENCE</scope>
    <source>
        <strain evidence="10">5420S-16</strain>
    </source>
</reference>
<keyword evidence="4" id="KW-1003">Cell membrane</keyword>
<name>A0A936Z633_9HYPH</name>
<dbReference type="CDD" id="cd06261">
    <property type="entry name" value="TM_PBP2"/>
    <property type="match status" value="1"/>
</dbReference>
<evidence type="ECO:0000259" key="9">
    <source>
        <dbReference type="PROSITE" id="PS50928"/>
    </source>
</evidence>
<dbReference type="InterPro" id="IPR035906">
    <property type="entry name" value="MetI-like_sf"/>
</dbReference>
<dbReference type="PANTHER" id="PTHR43227:SF11">
    <property type="entry name" value="BLL4140 PROTEIN"/>
    <property type="match status" value="1"/>
</dbReference>
<dbReference type="Proteomes" id="UP000605848">
    <property type="component" value="Unassembled WGS sequence"/>
</dbReference>
<dbReference type="GO" id="GO:0005886">
    <property type="term" value="C:plasma membrane"/>
    <property type="evidence" value="ECO:0007669"/>
    <property type="project" value="UniProtKB-SubCell"/>
</dbReference>
<evidence type="ECO:0000256" key="4">
    <source>
        <dbReference type="ARBA" id="ARBA00022475"/>
    </source>
</evidence>
<feature type="domain" description="ABC transmembrane type-1" evidence="9">
    <location>
        <begin position="101"/>
        <end position="316"/>
    </location>
</feature>
<evidence type="ECO:0000256" key="1">
    <source>
        <dbReference type="ARBA" id="ARBA00004651"/>
    </source>
</evidence>
<evidence type="ECO:0000256" key="7">
    <source>
        <dbReference type="ARBA" id="ARBA00023136"/>
    </source>
</evidence>
<feature type="transmembrane region" description="Helical" evidence="8">
    <location>
        <begin position="40"/>
        <end position="59"/>
    </location>
</feature>
<accession>A0A936Z633</accession>
<comment type="subcellular location">
    <subcellularLocation>
        <location evidence="1 8">Cell membrane</location>
        <topology evidence="1 8">Multi-pass membrane protein</topology>
    </subcellularLocation>
</comment>
<feature type="transmembrane region" description="Helical" evidence="8">
    <location>
        <begin position="105"/>
        <end position="126"/>
    </location>
</feature>
<evidence type="ECO:0000256" key="2">
    <source>
        <dbReference type="ARBA" id="ARBA00009306"/>
    </source>
</evidence>
<comment type="similarity">
    <text evidence="2 8">Belongs to the binding-protein-dependent transport system permease family.</text>
</comment>
<dbReference type="InterPro" id="IPR000515">
    <property type="entry name" value="MetI-like"/>
</dbReference>
<keyword evidence="7 8" id="KW-0472">Membrane</keyword>
<dbReference type="GO" id="GO:0055085">
    <property type="term" value="P:transmembrane transport"/>
    <property type="evidence" value="ECO:0007669"/>
    <property type="project" value="InterPro"/>
</dbReference>
<evidence type="ECO:0000313" key="11">
    <source>
        <dbReference type="Proteomes" id="UP000605848"/>
    </source>
</evidence>
<feature type="transmembrane region" description="Helical" evidence="8">
    <location>
        <begin position="235"/>
        <end position="255"/>
    </location>
</feature>
<feature type="transmembrane region" description="Helical" evidence="8">
    <location>
        <begin position="146"/>
        <end position="172"/>
    </location>
</feature>
<organism evidence="10 11">
    <name type="scientific">Microvirga aerilata</name>
    <dbReference type="NCBI Taxonomy" id="670292"/>
    <lineage>
        <taxon>Bacteria</taxon>
        <taxon>Pseudomonadati</taxon>
        <taxon>Pseudomonadota</taxon>
        <taxon>Alphaproteobacteria</taxon>
        <taxon>Hyphomicrobiales</taxon>
        <taxon>Methylobacteriaceae</taxon>
        <taxon>Microvirga</taxon>
    </lineage>
</organism>
<dbReference type="InterPro" id="IPR050809">
    <property type="entry name" value="UgpAE/MalFG_permease"/>
</dbReference>
<evidence type="ECO:0000256" key="3">
    <source>
        <dbReference type="ARBA" id="ARBA00022448"/>
    </source>
</evidence>